<evidence type="ECO:0000313" key="4">
    <source>
        <dbReference type="Proteomes" id="UP001221686"/>
    </source>
</evidence>
<evidence type="ECO:0000313" key="3">
    <source>
        <dbReference type="EMBL" id="MDC0719175.1"/>
    </source>
</evidence>
<reference evidence="3 4" key="1">
    <citation type="submission" date="2022-11" db="EMBL/GenBank/DDBJ databases">
        <title>Minimal conservation of predation-associated metabolite biosynthetic gene clusters underscores biosynthetic potential of Myxococcota including descriptions for ten novel species: Archangium lansinium sp. nov., Myxococcus landrumus sp. nov., Nannocystis bai.</title>
        <authorList>
            <person name="Ahearne A."/>
            <person name="Stevens C."/>
            <person name="Dowd S."/>
        </authorList>
    </citation>
    <scope>NUCLEOTIDE SEQUENCE [LARGE SCALE GENOMIC DNA]</scope>
    <source>
        <strain evidence="3 4">BB15-2</strain>
    </source>
</reference>
<accession>A0ABT5E015</accession>
<name>A0ABT5E015_9BACT</name>
<gene>
    <name evidence="3" type="ORF">POL25_19890</name>
</gene>
<feature type="chain" id="PRO_5045957845" description="Myxococcus cysteine-rich repeat-containing protein" evidence="2">
    <location>
        <begin position="21"/>
        <end position="403"/>
    </location>
</feature>
<keyword evidence="4" id="KW-1185">Reference proteome</keyword>
<keyword evidence="2" id="KW-0732">Signal</keyword>
<feature type="region of interest" description="Disordered" evidence="1">
    <location>
        <begin position="27"/>
        <end position="75"/>
    </location>
</feature>
<protein>
    <recommendedName>
        <fullName evidence="5">Myxococcus cysteine-rich repeat-containing protein</fullName>
    </recommendedName>
</protein>
<proteinExistence type="predicted"/>
<sequence length="403" mass="41276">MPIASRLWISLPLLSVTALPACLDPNANTETESNATSDIGTTDIGTTQPPPQTTSSTTDDPTAGPTSTTAGPACGDGFVDPGEQCDLGPANADDGDCTTACLNATCGDGLVNKAAEECDLGPDNADDGACTTECRVPACGDGVLNGGEVCDDGVNDGSYGGCLADCSAAGPGCGDGVVEPELEDCEDGPDCLPSCQYAHSCREWQEADPAAVSGIFSVRREGVADSIQVWCALDEATDGGGYTFLKVDVAAGMNPSPATATKAETTCNEWGMQLFTPRSPAHLEAAWQVVTGEDLEPVGGGAVKSGADYLQILGIYPVTAGQSCVDAPLNGLDCPEWRAGDDEAWYVSDVAVGSGEPDELGACEGCSMLYQWNQDGSVKSYKALPAPGGYSFRFLCDTGDKLP</sequence>
<evidence type="ECO:0008006" key="5">
    <source>
        <dbReference type="Google" id="ProtNLM"/>
    </source>
</evidence>
<feature type="signal peptide" evidence="2">
    <location>
        <begin position="1"/>
        <end position="20"/>
    </location>
</feature>
<organism evidence="3 4">
    <name type="scientific">Nannocystis bainbridge</name>
    <dbReference type="NCBI Taxonomy" id="2995303"/>
    <lineage>
        <taxon>Bacteria</taxon>
        <taxon>Pseudomonadati</taxon>
        <taxon>Myxococcota</taxon>
        <taxon>Polyangia</taxon>
        <taxon>Nannocystales</taxon>
        <taxon>Nannocystaceae</taxon>
        <taxon>Nannocystis</taxon>
    </lineage>
</organism>
<dbReference type="Proteomes" id="UP001221686">
    <property type="component" value="Unassembled WGS sequence"/>
</dbReference>
<evidence type="ECO:0000256" key="1">
    <source>
        <dbReference type="SAM" id="MobiDB-lite"/>
    </source>
</evidence>
<evidence type="ECO:0000256" key="2">
    <source>
        <dbReference type="SAM" id="SignalP"/>
    </source>
</evidence>
<dbReference type="RefSeq" id="WP_272087686.1">
    <property type="nucleotide sequence ID" value="NZ_JAQNDL010000002.1"/>
</dbReference>
<dbReference type="EMBL" id="JAQNDL010000002">
    <property type="protein sequence ID" value="MDC0719175.1"/>
    <property type="molecule type" value="Genomic_DNA"/>
</dbReference>
<comment type="caution">
    <text evidence="3">The sequence shown here is derived from an EMBL/GenBank/DDBJ whole genome shotgun (WGS) entry which is preliminary data.</text>
</comment>
<feature type="compositionally biased region" description="Low complexity" evidence="1">
    <location>
        <begin position="35"/>
        <end position="73"/>
    </location>
</feature>